<evidence type="ECO:0000313" key="3">
    <source>
        <dbReference type="Proteomes" id="UP000707206"/>
    </source>
</evidence>
<organism evidence="2 3">
    <name type="scientific">Pelagihabitans pacificus</name>
    <dbReference type="NCBI Taxonomy" id="2696054"/>
    <lineage>
        <taxon>Bacteria</taxon>
        <taxon>Pseudomonadati</taxon>
        <taxon>Bacteroidota</taxon>
        <taxon>Flavobacteriia</taxon>
        <taxon>Flavobacteriales</taxon>
        <taxon>Flavobacteriaceae</taxon>
        <taxon>Pelagihabitans</taxon>
    </lineage>
</organism>
<sequence>MRLLLFFLLIWGITPVFSQSGSTIKTKIRHILEATDTPGAAVAIVRNDTLLFCQGLGYRDIEKELQVDAHTRFPIGSSTKAFTAALVGIAQELDSLDLERSPRAYLEEVTFNTEEMNRNSTIRDMMSHRTGLPRHDLSWYLFPETDRDRLVERLQYLQPFASVRQRYHYNNFTYMLLGYLAEKRLGASWSRLIEKHFFSSLGMTESLAEMISDPNGNTAIGYQTTSVGKWAPMPYYDLRGMAPAGNISSSASDMAQWLRCWLNNGKFNGKQVLPEAYVKEAISSQMVMRPNLPDEEFPDLFFSNYGFGWMLSAYKGHYRVEHGGNINGFSANVCFFPAESLGIVVLTNLNNSDAPYLIRNTLSDHFLKADTTDWLAYFQKEKEEKEGAASPETALSDPQKWAPLDISGSYTNKGYGTITIKRLENGYRAVFPIGAFPLERTATKHFQGQPERQATIDSETVPPLVLEIDTDANDTIQGIHIPMEPTLEPLYFSKTISYER</sequence>
<comment type="caution">
    <text evidence="2">The sequence shown here is derived from an EMBL/GenBank/DDBJ whole genome shotgun (WGS) entry which is preliminary data.</text>
</comment>
<feature type="domain" description="Beta-lactamase-related" evidence="1">
    <location>
        <begin position="26"/>
        <end position="360"/>
    </location>
</feature>
<gene>
    <name evidence="2" type="ORF">FK220_002160</name>
</gene>
<dbReference type="PANTHER" id="PTHR46825:SF15">
    <property type="entry name" value="BETA-LACTAMASE-RELATED DOMAIN-CONTAINING PROTEIN"/>
    <property type="match status" value="1"/>
</dbReference>
<name>A0A967ECC5_9FLAO</name>
<dbReference type="InterPro" id="IPR012338">
    <property type="entry name" value="Beta-lactam/transpept-like"/>
</dbReference>
<protein>
    <submittedName>
        <fullName evidence="2">Beta-lactamase family protein</fullName>
    </submittedName>
</protein>
<proteinExistence type="predicted"/>
<dbReference type="EMBL" id="VIKU02000001">
    <property type="protein sequence ID" value="NHF58128.1"/>
    <property type="molecule type" value="Genomic_DNA"/>
</dbReference>
<dbReference type="Pfam" id="PF00144">
    <property type="entry name" value="Beta-lactamase"/>
    <property type="match status" value="1"/>
</dbReference>
<dbReference type="AlphaFoldDB" id="A0A967ECC5"/>
<dbReference type="Gene3D" id="3.40.710.10">
    <property type="entry name" value="DD-peptidase/beta-lactamase superfamily"/>
    <property type="match status" value="1"/>
</dbReference>
<reference evidence="2" key="1">
    <citation type="submission" date="2019-07" db="EMBL/GenBank/DDBJ databases">
        <authorList>
            <person name="De-Chao Zhang Q."/>
        </authorList>
    </citation>
    <scope>NUCLEOTIDE SEQUENCE</scope>
    <source>
        <strain evidence="2">TP-CH-4</strain>
    </source>
</reference>
<dbReference type="Proteomes" id="UP000707206">
    <property type="component" value="Unassembled WGS sequence"/>
</dbReference>
<keyword evidence="3" id="KW-1185">Reference proteome</keyword>
<evidence type="ECO:0000313" key="2">
    <source>
        <dbReference type="EMBL" id="NHF58128.1"/>
    </source>
</evidence>
<evidence type="ECO:0000259" key="1">
    <source>
        <dbReference type="Pfam" id="PF00144"/>
    </source>
</evidence>
<dbReference type="PANTHER" id="PTHR46825">
    <property type="entry name" value="D-ALANYL-D-ALANINE-CARBOXYPEPTIDASE/ENDOPEPTIDASE AMPH"/>
    <property type="match status" value="1"/>
</dbReference>
<dbReference type="InterPro" id="IPR001466">
    <property type="entry name" value="Beta-lactam-related"/>
</dbReference>
<accession>A0A967ECC5</accession>
<reference evidence="2" key="2">
    <citation type="submission" date="2020-03" db="EMBL/GenBank/DDBJ databases">
        <title>Flavobacteriaceae bacterium strain TP-CH-4, a member of the family Flavobacteriaceae isolated from a deep-sea seamount.</title>
        <authorList>
            <person name="Zhang D.-C."/>
        </authorList>
    </citation>
    <scope>NUCLEOTIDE SEQUENCE</scope>
    <source>
        <strain evidence="2">TP-CH-4</strain>
    </source>
</reference>
<dbReference type="SUPFAM" id="SSF56601">
    <property type="entry name" value="beta-lactamase/transpeptidase-like"/>
    <property type="match status" value="1"/>
</dbReference>
<dbReference type="RefSeq" id="WP_152572635.1">
    <property type="nucleotide sequence ID" value="NZ_VIKU02000001.1"/>
</dbReference>
<dbReference type="InterPro" id="IPR050491">
    <property type="entry name" value="AmpC-like"/>
</dbReference>